<proteinExistence type="predicted"/>
<name>A0ACA9KK96_9GLOM</name>
<evidence type="ECO:0000313" key="1">
    <source>
        <dbReference type="EMBL" id="CAG8477452.1"/>
    </source>
</evidence>
<dbReference type="EMBL" id="CAJVPU010001319">
    <property type="protein sequence ID" value="CAG8477452.1"/>
    <property type="molecule type" value="Genomic_DNA"/>
</dbReference>
<accession>A0ACA9KK96</accession>
<protein>
    <submittedName>
        <fullName evidence="1">13144_t:CDS:1</fullName>
    </submittedName>
</protein>
<reference evidence="1" key="1">
    <citation type="submission" date="2021-06" db="EMBL/GenBank/DDBJ databases">
        <authorList>
            <person name="Kallberg Y."/>
            <person name="Tangrot J."/>
            <person name="Rosling A."/>
        </authorList>
    </citation>
    <scope>NUCLEOTIDE SEQUENCE</scope>
    <source>
        <strain evidence="1">IL203A</strain>
    </source>
</reference>
<evidence type="ECO:0000313" key="2">
    <source>
        <dbReference type="Proteomes" id="UP000789702"/>
    </source>
</evidence>
<keyword evidence="2" id="KW-1185">Reference proteome</keyword>
<organism evidence="1 2">
    <name type="scientific">Dentiscutata heterogama</name>
    <dbReference type="NCBI Taxonomy" id="1316150"/>
    <lineage>
        <taxon>Eukaryota</taxon>
        <taxon>Fungi</taxon>
        <taxon>Fungi incertae sedis</taxon>
        <taxon>Mucoromycota</taxon>
        <taxon>Glomeromycotina</taxon>
        <taxon>Glomeromycetes</taxon>
        <taxon>Diversisporales</taxon>
        <taxon>Gigasporaceae</taxon>
        <taxon>Dentiscutata</taxon>
    </lineage>
</organism>
<gene>
    <name evidence="1" type="ORF">DHETER_LOCUS1983</name>
</gene>
<sequence length="408" mass="45998">MIKPVYLDWQKAIMLNRVVFFILATFFINEALLQGTTFKTPDVLTISYFKGGLENCVQQLKKIKEIPCNNIFRTNLNILNFAGIDKNDPCSNILCLALRISANLDPPETFLEMNTNGEYLNRWTKTQEYRTYIHIPSFSVSCDTSGHLVNYSPHNPDYFDKSNPTKKLDKIVDNTRNLYGYTKIPNDFQNLLVKIALFPTCKPTYELSDIYMMNPTINGMSWSTNSHNTCLHIDNNRSSHLSHYTRHVQQTFLHMDTPFIYTNLSINVCCNRQITVNVFHTTFPQTRLYINGIKVGEEEQTELGNFIRSGDQASLESALSSDGVGKLGPPGNKISWQSSSPPPQPSGNCNICNCNFLLNNCICSDSFSQYVSTVFEFGSCPACSCVSQSYDSMNNCEGPCLCSGPCPH</sequence>
<dbReference type="Proteomes" id="UP000789702">
    <property type="component" value="Unassembled WGS sequence"/>
</dbReference>
<comment type="caution">
    <text evidence="1">The sequence shown here is derived from an EMBL/GenBank/DDBJ whole genome shotgun (WGS) entry which is preliminary data.</text>
</comment>